<sequence>MIGLIMLPIVPPSAAKMTSSSSARCMSRPTYFSKEHAVANDWRSASHRVGRPLRHCRRPCPGRNIGLLPCLFSLDMLSDGDSEDFYPAPLPARY</sequence>
<reference evidence="1" key="2">
    <citation type="submission" date="2018-03" db="EMBL/GenBank/DDBJ databases">
        <title>The Triticum urartu genome reveals the dynamic nature of wheat genome evolution.</title>
        <authorList>
            <person name="Ling H."/>
            <person name="Ma B."/>
            <person name="Shi X."/>
            <person name="Liu H."/>
            <person name="Dong L."/>
            <person name="Sun H."/>
            <person name="Cao Y."/>
            <person name="Gao Q."/>
            <person name="Zheng S."/>
            <person name="Li Y."/>
            <person name="Yu Y."/>
            <person name="Du H."/>
            <person name="Qi M."/>
            <person name="Li Y."/>
            <person name="Yu H."/>
            <person name="Cui Y."/>
            <person name="Wang N."/>
            <person name="Chen C."/>
            <person name="Wu H."/>
            <person name="Zhao Y."/>
            <person name="Zhang J."/>
            <person name="Li Y."/>
            <person name="Zhou W."/>
            <person name="Zhang B."/>
            <person name="Hu W."/>
            <person name="Eijk M."/>
            <person name="Tang J."/>
            <person name="Witsenboer H."/>
            <person name="Zhao S."/>
            <person name="Li Z."/>
            <person name="Zhang A."/>
            <person name="Wang D."/>
            <person name="Liang C."/>
        </authorList>
    </citation>
    <scope>NUCLEOTIDE SEQUENCE [LARGE SCALE GENOMIC DNA]</scope>
    <source>
        <strain evidence="1">cv. G1812</strain>
    </source>
</reference>
<accession>A0A8R7UH67</accession>
<reference evidence="2" key="1">
    <citation type="journal article" date="2013" name="Nature">
        <title>Draft genome of the wheat A-genome progenitor Triticum urartu.</title>
        <authorList>
            <person name="Ling H.Q."/>
            <person name="Zhao S."/>
            <person name="Liu D."/>
            <person name="Wang J."/>
            <person name="Sun H."/>
            <person name="Zhang C."/>
            <person name="Fan H."/>
            <person name="Li D."/>
            <person name="Dong L."/>
            <person name="Tao Y."/>
            <person name="Gao C."/>
            <person name="Wu H."/>
            <person name="Li Y."/>
            <person name="Cui Y."/>
            <person name="Guo X."/>
            <person name="Zheng S."/>
            <person name="Wang B."/>
            <person name="Yu K."/>
            <person name="Liang Q."/>
            <person name="Yang W."/>
            <person name="Lou X."/>
            <person name="Chen J."/>
            <person name="Feng M."/>
            <person name="Jian J."/>
            <person name="Zhang X."/>
            <person name="Luo G."/>
            <person name="Jiang Y."/>
            <person name="Liu J."/>
            <person name="Wang Z."/>
            <person name="Sha Y."/>
            <person name="Zhang B."/>
            <person name="Wu H."/>
            <person name="Tang D."/>
            <person name="Shen Q."/>
            <person name="Xue P."/>
            <person name="Zou S."/>
            <person name="Wang X."/>
            <person name="Liu X."/>
            <person name="Wang F."/>
            <person name="Yang Y."/>
            <person name="An X."/>
            <person name="Dong Z."/>
            <person name="Zhang K."/>
            <person name="Zhang X."/>
            <person name="Luo M.C."/>
            <person name="Dvorak J."/>
            <person name="Tong Y."/>
            <person name="Wang J."/>
            <person name="Yang H."/>
            <person name="Li Z."/>
            <person name="Wang D."/>
            <person name="Zhang A."/>
            <person name="Wang J."/>
        </authorList>
    </citation>
    <scope>NUCLEOTIDE SEQUENCE</scope>
    <source>
        <strain evidence="2">cv. G1812</strain>
    </source>
</reference>
<dbReference type="EnsemblPlants" id="TuG1812G0500002149.01.T01">
    <property type="protein sequence ID" value="TuG1812G0500002149.01.T01"/>
    <property type="gene ID" value="TuG1812G0500002149.01"/>
</dbReference>
<keyword evidence="2" id="KW-1185">Reference proteome</keyword>
<dbReference type="AlphaFoldDB" id="A0A8R7UH67"/>
<evidence type="ECO:0000313" key="2">
    <source>
        <dbReference type="Proteomes" id="UP000015106"/>
    </source>
</evidence>
<reference evidence="1" key="3">
    <citation type="submission" date="2022-06" db="UniProtKB">
        <authorList>
            <consortium name="EnsemblPlants"/>
        </authorList>
    </citation>
    <scope>IDENTIFICATION</scope>
</reference>
<protein>
    <submittedName>
        <fullName evidence="1">Uncharacterized protein</fullName>
    </submittedName>
</protein>
<dbReference type="Gramene" id="TuG1812G0500002149.01.T01">
    <property type="protein sequence ID" value="TuG1812G0500002149.01.T01"/>
    <property type="gene ID" value="TuG1812G0500002149.01"/>
</dbReference>
<evidence type="ECO:0000313" key="1">
    <source>
        <dbReference type="EnsemblPlants" id="TuG1812G0500002149.01.T01"/>
    </source>
</evidence>
<dbReference type="Proteomes" id="UP000015106">
    <property type="component" value="Chromosome 5"/>
</dbReference>
<proteinExistence type="predicted"/>
<organism evidence="1 2">
    <name type="scientific">Triticum urartu</name>
    <name type="common">Red wild einkorn</name>
    <name type="synonym">Crithodium urartu</name>
    <dbReference type="NCBI Taxonomy" id="4572"/>
    <lineage>
        <taxon>Eukaryota</taxon>
        <taxon>Viridiplantae</taxon>
        <taxon>Streptophyta</taxon>
        <taxon>Embryophyta</taxon>
        <taxon>Tracheophyta</taxon>
        <taxon>Spermatophyta</taxon>
        <taxon>Magnoliopsida</taxon>
        <taxon>Liliopsida</taxon>
        <taxon>Poales</taxon>
        <taxon>Poaceae</taxon>
        <taxon>BOP clade</taxon>
        <taxon>Pooideae</taxon>
        <taxon>Triticodae</taxon>
        <taxon>Triticeae</taxon>
        <taxon>Triticinae</taxon>
        <taxon>Triticum</taxon>
    </lineage>
</organism>
<name>A0A8R7UH67_TRIUA</name>